<keyword evidence="7" id="KW-0378">Hydrolase</keyword>
<feature type="transmembrane region" description="Helical" evidence="5">
    <location>
        <begin position="168"/>
        <end position="187"/>
    </location>
</feature>
<feature type="domain" description="Peptidase S54 rhomboid" evidence="6">
    <location>
        <begin position="58"/>
        <end position="189"/>
    </location>
</feature>
<evidence type="ECO:0000256" key="1">
    <source>
        <dbReference type="ARBA" id="ARBA00004141"/>
    </source>
</evidence>
<dbReference type="InterPro" id="IPR035952">
    <property type="entry name" value="Rhomboid-like_sf"/>
</dbReference>
<keyword evidence="8" id="KW-1185">Reference proteome</keyword>
<accession>A0A928VZM1</accession>
<sequence length="195" mass="21298">MKKENIGQIASDFKTQVVILASFVAIMWIVEIADFVVFRGGLDRFGILPRHEIGLRGILLMPFLHGNFPHLIANTIPFITLGWLVMLRNTLDFWIATVTIVLVGGAGVWLFASPAYHIGASGLIFGYLGFLMLRGIFERSFAGIALSVIVGSAYGSLIWGVLPGRPGVSWEGHLFGFLSGVLAAYFVSRKTKSVL</sequence>
<keyword evidence="7" id="KW-0645">Protease</keyword>
<organism evidence="7 8">
    <name type="scientific">Zarconia navalis LEGE 11467</name>
    <dbReference type="NCBI Taxonomy" id="1828826"/>
    <lineage>
        <taxon>Bacteria</taxon>
        <taxon>Bacillati</taxon>
        <taxon>Cyanobacteriota</taxon>
        <taxon>Cyanophyceae</taxon>
        <taxon>Oscillatoriophycideae</taxon>
        <taxon>Oscillatoriales</taxon>
        <taxon>Oscillatoriales incertae sedis</taxon>
        <taxon>Zarconia</taxon>
        <taxon>Zarconia navalis</taxon>
    </lineage>
</organism>
<proteinExistence type="predicted"/>
<keyword evidence="4 5" id="KW-0472">Membrane</keyword>
<dbReference type="Proteomes" id="UP000621799">
    <property type="component" value="Unassembled WGS sequence"/>
</dbReference>
<dbReference type="GO" id="GO:0006508">
    <property type="term" value="P:proteolysis"/>
    <property type="evidence" value="ECO:0007669"/>
    <property type="project" value="UniProtKB-KW"/>
</dbReference>
<dbReference type="PANTHER" id="PTHR43731:SF9">
    <property type="entry name" value="SLR1461 PROTEIN"/>
    <property type="match status" value="1"/>
</dbReference>
<dbReference type="Gene3D" id="1.20.1540.10">
    <property type="entry name" value="Rhomboid-like"/>
    <property type="match status" value="1"/>
</dbReference>
<dbReference type="InterPro" id="IPR050925">
    <property type="entry name" value="Rhomboid_protease_S54"/>
</dbReference>
<dbReference type="RefSeq" id="WP_264322358.1">
    <property type="nucleotide sequence ID" value="NZ_JADEXN010000312.1"/>
</dbReference>
<dbReference type="AlphaFoldDB" id="A0A928VZM1"/>
<feature type="transmembrane region" description="Helical" evidence="5">
    <location>
        <begin position="93"/>
        <end position="112"/>
    </location>
</feature>
<keyword evidence="2 5" id="KW-0812">Transmembrane</keyword>
<feature type="transmembrane region" description="Helical" evidence="5">
    <location>
        <begin position="17"/>
        <end position="38"/>
    </location>
</feature>
<evidence type="ECO:0000259" key="6">
    <source>
        <dbReference type="Pfam" id="PF01694"/>
    </source>
</evidence>
<gene>
    <name evidence="7" type="ORF">IQ235_15500</name>
</gene>
<dbReference type="SUPFAM" id="SSF144091">
    <property type="entry name" value="Rhomboid-like"/>
    <property type="match status" value="1"/>
</dbReference>
<name>A0A928VZM1_9CYAN</name>
<comment type="caution">
    <text evidence="7">The sequence shown here is derived from an EMBL/GenBank/DDBJ whole genome shotgun (WGS) entry which is preliminary data.</text>
</comment>
<reference evidence="7" key="1">
    <citation type="submission" date="2020-10" db="EMBL/GenBank/DDBJ databases">
        <authorList>
            <person name="Castelo-Branco R."/>
            <person name="Eusebio N."/>
            <person name="Adriana R."/>
            <person name="Vieira A."/>
            <person name="Brugerolle De Fraissinette N."/>
            <person name="Rezende De Castro R."/>
            <person name="Schneider M.P."/>
            <person name="Vasconcelos V."/>
            <person name="Leao P.N."/>
        </authorList>
    </citation>
    <scope>NUCLEOTIDE SEQUENCE</scope>
    <source>
        <strain evidence="7">LEGE 11467</strain>
    </source>
</reference>
<feature type="transmembrane region" description="Helical" evidence="5">
    <location>
        <begin position="68"/>
        <end position="86"/>
    </location>
</feature>
<dbReference type="GO" id="GO:0004252">
    <property type="term" value="F:serine-type endopeptidase activity"/>
    <property type="evidence" value="ECO:0007669"/>
    <property type="project" value="InterPro"/>
</dbReference>
<dbReference type="GO" id="GO:0016020">
    <property type="term" value="C:membrane"/>
    <property type="evidence" value="ECO:0007669"/>
    <property type="project" value="UniProtKB-SubCell"/>
</dbReference>
<feature type="transmembrane region" description="Helical" evidence="5">
    <location>
        <begin position="144"/>
        <end position="162"/>
    </location>
</feature>
<evidence type="ECO:0000256" key="3">
    <source>
        <dbReference type="ARBA" id="ARBA00022989"/>
    </source>
</evidence>
<evidence type="ECO:0000256" key="5">
    <source>
        <dbReference type="SAM" id="Phobius"/>
    </source>
</evidence>
<keyword evidence="3 5" id="KW-1133">Transmembrane helix</keyword>
<dbReference type="Pfam" id="PF01694">
    <property type="entry name" value="Rhomboid"/>
    <property type="match status" value="1"/>
</dbReference>
<dbReference type="EMBL" id="JADEXN010000312">
    <property type="protein sequence ID" value="MBE9042183.1"/>
    <property type="molecule type" value="Genomic_DNA"/>
</dbReference>
<evidence type="ECO:0000313" key="7">
    <source>
        <dbReference type="EMBL" id="MBE9042183.1"/>
    </source>
</evidence>
<feature type="transmembrane region" description="Helical" evidence="5">
    <location>
        <begin position="118"/>
        <end position="137"/>
    </location>
</feature>
<evidence type="ECO:0000313" key="8">
    <source>
        <dbReference type="Proteomes" id="UP000621799"/>
    </source>
</evidence>
<comment type="subcellular location">
    <subcellularLocation>
        <location evidence="1">Membrane</location>
        <topology evidence="1">Multi-pass membrane protein</topology>
    </subcellularLocation>
</comment>
<evidence type="ECO:0000256" key="2">
    <source>
        <dbReference type="ARBA" id="ARBA00022692"/>
    </source>
</evidence>
<dbReference type="InterPro" id="IPR022764">
    <property type="entry name" value="Peptidase_S54_rhomboid_dom"/>
</dbReference>
<evidence type="ECO:0000256" key="4">
    <source>
        <dbReference type="ARBA" id="ARBA00023136"/>
    </source>
</evidence>
<protein>
    <submittedName>
        <fullName evidence="7">Rhomboid family intramembrane serine protease</fullName>
    </submittedName>
</protein>
<dbReference type="PANTHER" id="PTHR43731">
    <property type="entry name" value="RHOMBOID PROTEASE"/>
    <property type="match status" value="1"/>
</dbReference>